<dbReference type="PROSITE" id="PS00107">
    <property type="entry name" value="PROTEIN_KINASE_ATP"/>
    <property type="match status" value="1"/>
</dbReference>
<dbReference type="Gene3D" id="1.10.510.10">
    <property type="entry name" value="Transferase(Phosphotransferase) domain 1"/>
    <property type="match status" value="1"/>
</dbReference>
<dbReference type="InterPro" id="IPR000719">
    <property type="entry name" value="Prot_kinase_dom"/>
</dbReference>
<dbReference type="AlphaFoldDB" id="A0A484ME18"/>
<evidence type="ECO:0000256" key="9">
    <source>
        <dbReference type="ARBA" id="ARBA00022840"/>
    </source>
</evidence>
<proteinExistence type="predicted"/>
<dbReference type="PANTHER" id="PTHR27009">
    <property type="entry name" value="RUST RESISTANCE KINASE LR10-RELATED"/>
    <property type="match status" value="1"/>
</dbReference>
<protein>
    <recommendedName>
        <fullName evidence="2">non-specific serine/threonine protein kinase</fullName>
        <ecNumber evidence="2">2.7.11.1</ecNumber>
    </recommendedName>
</protein>
<dbReference type="FunFam" id="1.10.510.10:FF:000590">
    <property type="entry name" value="PR5-like receptor kinase"/>
    <property type="match status" value="1"/>
</dbReference>
<comment type="catalytic activity">
    <reaction evidence="14">
        <text>L-seryl-[protein] + ATP = O-phospho-L-seryl-[protein] + ADP + H(+)</text>
        <dbReference type="Rhea" id="RHEA:17989"/>
        <dbReference type="Rhea" id="RHEA-COMP:9863"/>
        <dbReference type="Rhea" id="RHEA-COMP:11604"/>
        <dbReference type="ChEBI" id="CHEBI:15378"/>
        <dbReference type="ChEBI" id="CHEBI:29999"/>
        <dbReference type="ChEBI" id="CHEBI:30616"/>
        <dbReference type="ChEBI" id="CHEBI:83421"/>
        <dbReference type="ChEBI" id="CHEBI:456216"/>
        <dbReference type="EC" id="2.7.11.1"/>
    </reaction>
</comment>
<keyword evidence="10 17" id="KW-1133">Transmembrane helix</keyword>
<dbReference type="GO" id="GO:0030247">
    <property type="term" value="F:polysaccharide binding"/>
    <property type="evidence" value="ECO:0007669"/>
    <property type="project" value="InterPro"/>
</dbReference>
<evidence type="ECO:0000256" key="11">
    <source>
        <dbReference type="ARBA" id="ARBA00023136"/>
    </source>
</evidence>
<feature type="region of interest" description="Disordered" evidence="16">
    <location>
        <begin position="660"/>
        <end position="682"/>
    </location>
</feature>
<evidence type="ECO:0000256" key="18">
    <source>
        <dbReference type="SAM" id="SignalP"/>
    </source>
</evidence>
<comment type="subcellular location">
    <subcellularLocation>
        <location evidence="1">Membrane</location>
        <topology evidence="1">Single-pass type I membrane protein</topology>
    </subcellularLocation>
</comment>
<name>A0A484ME18_9ASTE</name>
<dbReference type="GO" id="GO:0005524">
    <property type="term" value="F:ATP binding"/>
    <property type="evidence" value="ECO:0007669"/>
    <property type="project" value="UniProtKB-UniRule"/>
</dbReference>
<evidence type="ECO:0000256" key="7">
    <source>
        <dbReference type="ARBA" id="ARBA00022741"/>
    </source>
</evidence>
<keyword evidence="12" id="KW-0325">Glycoprotein</keyword>
<comment type="catalytic activity">
    <reaction evidence="13">
        <text>L-threonyl-[protein] + ATP = O-phospho-L-threonyl-[protein] + ADP + H(+)</text>
        <dbReference type="Rhea" id="RHEA:46608"/>
        <dbReference type="Rhea" id="RHEA-COMP:11060"/>
        <dbReference type="Rhea" id="RHEA-COMP:11605"/>
        <dbReference type="ChEBI" id="CHEBI:15378"/>
        <dbReference type="ChEBI" id="CHEBI:30013"/>
        <dbReference type="ChEBI" id="CHEBI:30616"/>
        <dbReference type="ChEBI" id="CHEBI:61977"/>
        <dbReference type="ChEBI" id="CHEBI:456216"/>
        <dbReference type="EC" id="2.7.11.1"/>
    </reaction>
</comment>
<dbReference type="SMART" id="SM00220">
    <property type="entry name" value="S_TKc"/>
    <property type="match status" value="1"/>
</dbReference>
<dbReference type="EC" id="2.7.11.1" evidence="2"/>
<evidence type="ECO:0000256" key="13">
    <source>
        <dbReference type="ARBA" id="ARBA00047899"/>
    </source>
</evidence>
<keyword evidence="3" id="KW-0723">Serine/threonine-protein kinase</keyword>
<evidence type="ECO:0000256" key="14">
    <source>
        <dbReference type="ARBA" id="ARBA00048679"/>
    </source>
</evidence>
<keyword evidence="9 15" id="KW-0067">ATP-binding</keyword>
<keyword evidence="8" id="KW-0418">Kinase</keyword>
<dbReference type="InterPro" id="IPR045874">
    <property type="entry name" value="LRK10/LRL21-25-like"/>
</dbReference>
<dbReference type="EMBL" id="OOIL02003368">
    <property type="protein sequence ID" value="VFQ87181.1"/>
    <property type="molecule type" value="Genomic_DNA"/>
</dbReference>
<dbReference type="Pfam" id="PF13947">
    <property type="entry name" value="GUB_WAK_bind"/>
    <property type="match status" value="1"/>
</dbReference>
<dbReference type="PROSITE" id="PS00108">
    <property type="entry name" value="PROTEIN_KINASE_ST"/>
    <property type="match status" value="1"/>
</dbReference>
<feature type="domain" description="Protein kinase" evidence="19">
    <location>
        <begin position="355"/>
        <end position="641"/>
    </location>
</feature>
<organism evidence="20 21">
    <name type="scientific">Cuscuta campestris</name>
    <dbReference type="NCBI Taxonomy" id="132261"/>
    <lineage>
        <taxon>Eukaryota</taxon>
        <taxon>Viridiplantae</taxon>
        <taxon>Streptophyta</taxon>
        <taxon>Embryophyta</taxon>
        <taxon>Tracheophyta</taxon>
        <taxon>Spermatophyta</taxon>
        <taxon>Magnoliopsida</taxon>
        <taxon>eudicotyledons</taxon>
        <taxon>Gunneridae</taxon>
        <taxon>Pentapetalae</taxon>
        <taxon>asterids</taxon>
        <taxon>lamiids</taxon>
        <taxon>Solanales</taxon>
        <taxon>Convolvulaceae</taxon>
        <taxon>Cuscuteae</taxon>
        <taxon>Cuscuta</taxon>
        <taxon>Cuscuta subgen. Grammica</taxon>
        <taxon>Cuscuta sect. Cleistogrammica</taxon>
    </lineage>
</organism>
<evidence type="ECO:0000256" key="5">
    <source>
        <dbReference type="ARBA" id="ARBA00022692"/>
    </source>
</evidence>
<feature type="chain" id="PRO_5019714580" description="non-specific serine/threonine protein kinase" evidence="18">
    <location>
        <begin position="31"/>
        <end position="682"/>
    </location>
</feature>
<dbReference type="InterPro" id="IPR011009">
    <property type="entry name" value="Kinase-like_dom_sf"/>
</dbReference>
<dbReference type="SUPFAM" id="SSF56112">
    <property type="entry name" value="Protein kinase-like (PK-like)"/>
    <property type="match status" value="1"/>
</dbReference>
<evidence type="ECO:0000256" key="2">
    <source>
        <dbReference type="ARBA" id="ARBA00012513"/>
    </source>
</evidence>
<feature type="compositionally biased region" description="Polar residues" evidence="16">
    <location>
        <begin position="662"/>
        <end position="671"/>
    </location>
</feature>
<keyword evidence="4" id="KW-0808">Transferase</keyword>
<feature type="binding site" evidence="15">
    <location>
        <position position="383"/>
    </location>
    <ligand>
        <name>ATP</name>
        <dbReference type="ChEBI" id="CHEBI:30616"/>
    </ligand>
</feature>
<evidence type="ECO:0000256" key="10">
    <source>
        <dbReference type="ARBA" id="ARBA00022989"/>
    </source>
</evidence>
<dbReference type="OrthoDB" id="1293908at2759"/>
<dbReference type="GO" id="GO:0004674">
    <property type="term" value="F:protein serine/threonine kinase activity"/>
    <property type="evidence" value="ECO:0007669"/>
    <property type="project" value="UniProtKB-KW"/>
</dbReference>
<dbReference type="Pfam" id="PF14380">
    <property type="entry name" value="WAK_assoc"/>
    <property type="match status" value="1"/>
</dbReference>
<accession>A0A484ME18</accession>
<evidence type="ECO:0000256" key="1">
    <source>
        <dbReference type="ARBA" id="ARBA00004479"/>
    </source>
</evidence>
<evidence type="ECO:0000256" key="12">
    <source>
        <dbReference type="ARBA" id="ARBA00023180"/>
    </source>
</evidence>
<evidence type="ECO:0000256" key="4">
    <source>
        <dbReference type="ARBA" id="ARBA00022679"/>
    </source>
</evidence>
<dbReference type="Pfam" id="PF00069">
    <property type="entry name" value="Pkinase"/>
    <property type="match status" value="1"/>
</dbReference>
<keyword evidence="7 15" id="KW-0547">Nucleotide-binding</keyword>
<evidence type="ECO:0000256" key="17">
    <source>
        <dbReference type="SAM" id="Phobius"/>
    </source>
</evidence>
<dbReference type="InterPro" id="IPR017441">
    <property type="entry name" value="Protein_kinase_ATP_BS"/>
</dbReference>
<evidence type="ECO:0000256" key="6">
    <source>
        <dbReference type="ARBA" id="ARBA00022729"/>
    </source>
</evidence>
<keyword evidence="21" id="KW-1185">Reference proteome</keyword>
<evidence type="ECO:0000256" key="16">
    <source>
        <dbReference type="SAM" id="MobiDB-lite"/>
    </source>
</evidence>
<evidence type="ECO:0000256" key="15">
    <source>
        <dbReference type="PROSITE-ProRule" id="PRU10141"/>
    </source>
</evidence>
<evidence type="ECO:0000313" key="21">
    <source>
        <dbReference type="Proteomes" id="UP000595140"/>
    </source>
</evidence>
<keyword evidence="11 17" id="KW-0472">Membrane</keyword>
<dbReference type="FunFam" id="3.30.200.20:FF:000178">
    <property type="entry name" value="serine/threonine-protein kinase PBS1-like"/>
    <property type="match status" value="1"/>
</dbReference>
<sequence>MLVVSFLSLLSHYSFICFWCFIISTPPVHGDGGREFDRFLRCNSTRYNCGGIRDVGYPFWGKDRPEECGHPSFHLRCNDIRNETTIAIDSLSFRVIEIDKPSLYTMKIARTDFLNHECPPIGTGLTASDGGGAFSFFPDVVNATLHIGNCRFPPDYRNLEYSKLVFECHRGDHRGDVRNVTVSFPSSDSDGVTCDDDGEAYVMRVPVSKLGLFDELEKNETSTNALDVLNQGITMWYNGSIEYCLACEASDGECWMNTSSPKPTCLCPDGISPYFCGYGDPGRRTTKLFIGLVAGAVGALLISAVFFYCKIKPLRRKTEHFKTAAINRDIEAFIKGHGPLALTRYRFAEIKKMTNSFEVKLGQGGYGKVYKGKLPDGHLVAVKLLTLSKGNGEDFINEVASISRTSHVNIVNLLGFCLEGHKRILVYEFMPSGSLDKFINNNVSHNSLSWENLYQIALGTARGLEYLHKGCNTRILHFDIKPHNILLDENFCPKISDFGLAKLCLNKESIISISQARGTVGYLAPEIWNRNFGGISHKSDVYSYGMMLIDMVGGRNNTNVETKSASENYFPDWIYNKLEQDCSLESNGTNNIDENDVAMRMTIVGLWCIQTFPSHRPTIGRVIEMLEGNLSALEIPPKPILSSPPRLQCEFSSTTKTTSTTAFISDPNSGKHQSEARTSIAC</sequence>
<keyword evidence="5 17" id="KW-0812">Transmembrane</keyword>
<dbReference type="InterPro" id="IPR025287">
    <property type="entry name" value="WAK_GUB"/>
</dbReference>
<dbReference type="InterPro" id="IPR008271">
    <property type="entry name" value="Ser/Thr_kinase_AS"/>
</dbReference>
<reference evidence="20 21" key="1">
    <citation type="submission" date="2018-04" db="EMBL/GenBank/DDBJ databases">
        <authorList>
            <person name="Vogel A."/>
        </authorList>
    </citation>
    <scope>NUCLEOTIDE SEQUENCE [LARGE SCALE GENOMIC DNA]</scope>
</reference>
<dbReference type="InterPro" id="IPR032872">
    <property type="entry name" value="WAK_assoc_C"/>
</dbReference>
<evidence type="ECO:0000256" key="3">
    <source>
        <dbReference type="ARBA" id="ARBA00022527"/>
    </source>
</evidence>
<dbReference type="Gene3D" id="3.30.200.20">
    <property type="entry name" value="Phosphorylase Kinase, domain 1"/>
    <property type="match status" value="1"/>
</dbReference>
<evidence type="ECO:0000256" key="8">
    <source>
        <dbReference type="ARBA" id="ARBA00022777"/>
    </source>
</evidence>
<keyword evidence="6 18" id="KW-0732">Signal</keyword>
<dbReference type="Proteomes" id="UP000595140">
    <property type="component" value="Unassembled WGS sequence"/>
</dbReference>
<feature type="signal peptide" evidence="18">
    <location>
        <begin position="1"/>
        <end position="30"/>
    </location>
</feature>
<gene>
    <name evidence="20" type="ORF">CCAM_LOCUS28957</name>
</gene>
<feature type="transmembrane region" description="Helical" evidence="17">
    <location>
        <begin position="288"/>
        <end position="309"/>
    </location>
</feature>
<dbReference type="PROSITE" id="PS50011">
    <property type="entry name" value="PROTEIN_KINASE_DOM"/>
    <property type="match status" value="1"/>
</dbReference>
<dbReference type="GO" id="GO:0016020">
    <property type="term" value="C:membrane"/>
    <property type="evidence" value="ECO:0007669"/>
    <property type="project" value="UniProtKB-SubCell"/>
</dbReference>
<evidence type="ECO:0000313" key="20">
    <source>
        <dbReference type="EMBL" id="VFQ87181.1"/>
    </source>
</evidence>
<evidence type="ECO:0000259" key="19">
    <source>
        <dbReference type="PROSITE" id="PS50011"/>
    </source>
</evidence>